<keyword evidence="4" id="KW-0804">Transcription</keyword>
<dbReference type="Gene3D" id="1.10.10.10">
    <property type="entry name" value="Winged helix-like DNA-binding domain superfamily/Winged helix DNA-binding domain"/>
    <property type="match status" value="1"/>
</dbReference>
<dbReference type="PANTHER" id="PTHR30419:SF30">
    <property type="entry name" value="LYSR FAMILY TRANSCRIPTIONAL REGULATOR"/>
    <property type="match status" value="1"/>
</dbReference>
<evidence type="ECO:0000256" key="2">
    <source>
        <dbReference type="ARBA" id="ARBA00023015"/>
    </source>
</evidence>
<organism evidence="6 7">
    <name type="scientific">Myxococcus llanfairpwllgwyngyllgogerychwyrndrobwllllantysiliogogogochensis</name>
    <dbReference type="NCBI Taxonomy" id="2590453"/>
    <lineage>
        <taxon>Bacteria</taxon>
        <taxon>Pseudomonadati</taxon>
        <taxon>Myxococcota</taxon>
        <taxon>Myxococcia</taxon>
        <taxon>Myxococcales</taxon>
        <taxon>Cystobacterineae</taxon>
        <taxon>Myxococcaceae</taxon>
        <taxon>Myxococcus</taxon>
    </lineage>
</organism>
<keyword evidence="3" id="KW-0238">DNA-binding</keyword>
<evidence type="ECO:0000256" key="4">
    <source>
        <dbReference type="ARBA" id="ARBA00023163"/>
    </source>
</evidence>
<dbReference type="InterPro" id="IPR036390">
    <property type="entry name" value="WH_DNA-bd_sf"/>
</dbReference>
<dbReference type="Pfam" id="PF03466">
    <property type="entry name" value="LysR_substrate"/>
    <property type="match status" value="1"/>
</dbReference>
<dbReference type="InterPro" id="IPR050950">
    <property type="entry name" value="HTH-type_LysR_regulators"/>
</dbReference>
<evidence type="ECO:0000256" key="1">
    <source>
        <dbReference type="ARBA" id="ARBA00009437"/>
    </source>
</evidence>
<proteinExistence type="inferred from homology"/>
<dbReference type="InterPro" id="IPR005119">
    <property type="entry name" value="LysR_subst-bd"/>
</dbReference>
<dbReference type="OrthoDB" id="5317428at2"/>
<gene>
    <name evidence="6" type="ORF">FJV41_32845</name>
</gene>
<dbReference type="PANTHER" id="PTHR30419">
    <property type="entry name" value="HTH-TYPE TRANSCRIPTIONAL REGULATOR YBHD"/>
    <property type="match status" value="1"/>
</dbReference>
<dbReference type="GO" id="GO:0003700">
    <property type="term" value="F:DNA-binding transcription factor activity"/>
    <property type="evidence" value="ECO:0007669"/>
    <property type="project" value="InterPro"/>
</dbReference>
<evidence type="ECO:0000313" key="7">
    <source>
        <dbReference type="Proteomes" id="UP000315369"/>
    </source>
</evidence>
<dbReference type="InterPro" id="IPR036388">
    <property type="entry name" value="WH-like_DNA-bd_sf"/>
</dbReference>
<dbReference type="PROSITE" id="PS50931">
    <property type="entry name" value="HTH_LYSR"/>
    <property type="match status" value="1"/>
</dbReference>
<evidence type="ECO:0000313" key="6">
    <source>
        <dbReference type="EMBL" id="TQF11705.1"/>
    </source>
</evidence>
<dbReference type="SUPFAM" id="SSF53850">
    <property type="entry name" value="Periplasmic binding protein-like II"/>
    <property type="match status" value="1"/>
</dbReference>
<evidence type="ECO:0000259" key="5">
    <source>
        <dbReference type="PROSITE" id="PS50931"/>
    </source>
</evidence>
<dbReference type="Proteomes" id="UP000315369">
    <property type="component" value="Unassembled WGS sequence"/>
</dbReference>
<dbReference type="Gene3D" id="3.40.190.290">
    <property type="match status" value="1"/>
</dbReference>
<keyword evidence="2" id="KW-0805">Transcription regulation</keyword>
<dbReference type="SUPFAM" id="SSF46785">
    <property type="entry name" value="Winged helix' DNA-binding domain"/>
    <property type="match status" value="1"/>
</dbReference>
<comment type="caution">
    <text evidence="6">The sequence shown here is derived from an EMBL/GenBank/DDBJ whole genome shotgun (WGS) entry which is preliminary data.</text>
</comment>
<name>A0A540WRQ6_9BACT</name>
<dbReference type="RefSeq" id="WP_141646545.1">
    <property type="nucleotide sequence ID" value="NZ_VIFM01000174.1"/>
</dbReference>
<dbReference type="FunFam" id="1.10.10.10:FF:000001">
    <property type="entry name" value="LysR family transcriptional regulator"/>
    <property type="match status" value="1"/>
</dbReference>
<protein>
    <submittedName>
        <fullName evidence="6">LysR family transcriptional regulator</fullName>
    </submittedName>
</protein>
<keyword evidence="7" id="KW-1185">Reference proteome</keyword>
<dbReference type="GO" id="GO:0005829">
    <property type="term" value="C:cytosol"/>
    <property type="evidence" value="ECO:0007669"/>
    <property type="project" value="TreeGrafter"/>
</dbReference>
<dbReference type="InterPro" id="IPR000847">
    <property type="entry name" value="LysR_HTH_N"/>
</dbReference>
<evidence type="ECO:0000256" key="3">
    <source>
        <dbReference type="ARBA" id="ARBA00023125"/>
    </source>
</evidence>
<dbReference type="AlphaFoldDB" id="A0A540WRQ6"/>
<dbReference type="GO" id="GO:0003677">
    <property type="term" value="F:DNA binding"/>
    <property type="evidence" value="ECO:0007669"/>
    <property type="project" value="UniProtKB-KW"/>
</dbReference>
<dbReference type="EMBL" id="VIFM01000174">
    <property type="protein sequence ID" value="TQF11705.1"/>
    <property type="molecule type" value="Genomic_DNA"/>
</dbReference>
<accession>A0A540WRQ6</accession>
<feature type="domain" description="HTH lysR-type" evidence="5">
    <location>
        <begin position="1"/>
        <end position="60"/>
    </location>
</feature>
<comment type="similarity">
    <text evidence="1">Belongs to the LysR transcriptional regulatory family.</text>
</comment>
<reference evidence="6 7" key="1">
    <citation type="submission" date="2019-06" db="EMBL/GenBank/DDBJ databases">
        <authorList>
            <person name="Livingstone P."/>
            <person name="Whitworth D."/>
        </authorList>
    </citation>
    <scope>NUCLEOTIDE SEQUENCE [LARGE SCALE GENOMIC DNA]</scope>
    <source>
        <strain evidence="6 7">AM401</strain>
    </source>
</reference>
<dbReference type="Pfam" id="PF00126">
    <property type="entry name" value="HTH_1"/>
    <property type="match status" value="1"/>
</dbReference>
<sequence>MEFTSRQLRAFHLVAEHRSFARAAQALFITPSGLSVLIREFENQLGYRLFDRTTRQVQLTRHGADLLDATRRHLVELDEAMARVGRSARGRQQAVSLGTTPLVAANILPQAMREYRRLRPELRVRLFDADQDTVLRQVQAGQLDLGVGLFKSVPGVQRVPFFRFSLVLIRARRHGAATGPDVPWSALEGETLIVLSPSSSHQQLIDQQLAKSRVRFETGGVANLLDTQVALVEADEGVAIIPSFGLPLCKNREVVMSRLVDPVVSMEFHQITQRGRSLPEGADEFVGFLKTYIASWVTRVGVV</sequence>